<feature type="compositionally biased region" description="Basic and acidic residues" evidence="1">
    <location>
        <begin position="91"/>
        <end position="100"/>
    </location>
</feature>
<dbReference type="Proteomes" id="UP001341840">
    <property type="component" value="Unassembled WGS sequence"/>
</dbReference>
<dbReference type="EMBL" id="JASCZI010243127">
    <property type="protein sequence ID" value="MED6212716.1"/>
    <property type="molecule type" value="Genomic_DNA"/>
</dbReference>
<comment type="caution">
    <text evidence="2">The sequence shown here is derived from an EMBL/GenBank/DDBJ whole genome shotgun (WGS) entry which is preliminary data.</text>
</comment>
<evidence type="ECO:0000256" key="1">
    <source>
        <dbReference type="SAM" id="MobiDB-lite"/>
    </source>
</evidence>
<name>A0ABU6YS13_9FABA</name>
<organism evidence="2 3">
    <name type="scientific">Stylosanthes scabra</name>
    <dbReference type="NCBI Taxonomy" id="79078"/>
    <lineage>
        <taxon>Eukaryota</taxon>
        <taxon>Viridiplantae</taxon>
        <taxon>Streptophyta</taxon>
        <taxon>Embryophyta</taxon>
        <taxon>Tracheophyta</taxon>
        <taxon>Spermatophyta</taxon>
        <taxon>Magnoliopsida</taxon>
        <taxon>eudicotyledons</taxon>
        <taxon>Gunneridae</taxon>
        <taxon>Pentapetalae</taxon>
        <taxon>rosids</taxon>
        <taxon>fabids</taxon>
        <taxon>Fabales</taxon>
        <taxon>Fabaceae</taxon>
        <taxon>Papilionoideae</taxon>
        <taxon>50 kb inversion clade</taxon>
        <taxon>dalbergioids sensu lato</taxon>
        <taxon>Dalbergieae</taxon>
        <taxon>Pterocarpus clade</taxon>
        <taxon>Stylosanthes</taxon>
    </lineage>
</organism>
<evidence type="ECO:0000313" key="3">
    <source>
        <dbReference type="Proteomes" id="UP001341840"/>
    </source>
</evidence>
<reference evidence="2 3" key="1">
    <citation type="journal article" date="2023" name="Plants (Basel)">
        <title>Bridging the Gap: Combining Genomics and Transcriptomics Approaches to Understand Stylosanthes scabra, an Orphan Legume from the Brazilian Caatinga.</title>
        <authorList>
            <person name="Ferreira-Neto J.R.C."/>
            <person name="da Silva M.D."/>
            <person name="Binneck E."/>
            <person name="de Melo N.F."/>
            <person name="da Silva R.H."/>
            <person name="de Melo A.L.T.M."/>
            <person name="Pandolfi V."/>
            <person name="Bustamante F.O."/>
            <person name="Brasileiro-Vidal A.C."/>
            <person name="Benko-Iseppon A.M."/>
        </authorList>
    </citation>
    <scope>NUCLEOTIDE SEQUENCE [LARGE SCALE GENOMIC DNA]</scope>
    <source>
        <tissue evidence="2">Leaves</tissue>
    </source>
</reference>
<feature type="region of interest" description="Disordered" evidence="1">
    <location>
        <begin position="144"/>
        <end position="176"/>
    </location>
</feature>
<sequence length="220" mass="24850">MSLKDPSLPRYMPGIGVSRAKPLDPYEMEDVQQNQVQEDSPTDSENSKDENQQEYRRRAEGGGSGNMLEEGIRMEVEDAGQDIEADSGKQASKELMREEVIYGDEQVQEEKSGKGKKLMVIEDTSERPKKKKYKAKLSVQYFLDLPEDSEEDDGEEQDTTKQLNIEDAGTMNEDVQDEAEITKKRKELIHVEKAEEAGLNMPIPEAMSFLSWNCRGLAAP</sequence>
<evidence type="ECO:0000313" key="2">
    <source>
        <dbReference type="EMBL" id="MED6212716.1"/>
    </source>
</evidence>
<feature type="compositionally biased region" description="Acidic residues" evidence="1">
    <location>
        <begin position="145"/>
        <end position="157"/>
    </location>
</feature>
<keyword evidence="3" id="KW-1185">Reference proteome</keyword>
<feature type="region of interest" description="Disordered" evidence="1">
    <location>
        <begin position="1"/>
        <end position="130"/>
    </location>
</feature>
<accession>A0ABU6YS13</accession>
<feature type="compositionally biased region" description="Basic and acidic residues" evidence="1">
    <location>
        <begin position="45"/>
        <end position="60"/>
    </location>
</feature>
<proteinExistence type="predicted"/>
<gene>
    <name evidence="2" type="ORF">PIB30_086268</name>
</gene>
<protein>
    <submittedName>
        <fullName evidence="2">Uncharacterized protein</fullName>
    </submittedName>
</protein>